<keyword evidence="1" id="KW-0732">Signal</keyword>
<dbReference type="SUPFAM" id="SSF53300">
    <property type="entry name" value="vWA-like"/>
    <property type="match status" value="1"/>
</dbReference>
<dbReference type="EMBL" id="JAGYPN010000006">
    <property type="protein sequence ID" value="MBS4224992.1"/>
    <property type="molecule type" value="Genomic_DNA"/>
</dbReference>
<feature type="signal peptide" evidence="1">
    <location>
        <begin position="1"/>
        <end position="23"/>
    </location>
</feature>
<dbReference type="Proteomes" id="UP000676456">
    <property type="component" value="Unassembled WGS sequence"/>
</dbReference>
<evidence type="ECO:0000259" key="2">
    <source>
        <dbReference type="PROSITE" id="PS50234"/>
    </source>
</evidence>
<dbReference type="Pfam" id="PF00092">
    <property type="entry name" value="VWA"/>
    <property type="match status" value="1"/>
</dbReference>
<gene>
    <name evidence="3" type="ORF">KHA91_20045</name>
</gene>
<dbReference type="SMART" id="SM00327">
    <property type="entry name" value="VWA"/>
    <property type="match status" value="1"/>
</dbReference>
<comment type="caution">
    <text evidence="3">The sequence shown here is derived from an EMBL/GenBank/DDBJ whole genome shotgun (WGS) entry which is preliminary data.</text>
</comment>
<proteinExistence type="predicted"/>
<organism evidence="3 4">
    <name type="scientific">Lederbergia citrea</name>
    <dbReference type="NCBI Taxonomy" id="2833581"/>
    <lineage>
        <taxon>Bacteria</taxon>
        <taxon>Bacillati</taxon>
        <taxon>Bacillota</taxon>
        <taxon>Bacilli</taxon>
        <taxon>Bacillales</taxon>
        <taxon>Bacillaceae</taxon>
        <taxon>Lederbergia</taxon>
    </lineage>
</organism>
<keyword evidence="4" id="KW-1185">Reference proteome</keyword>
<dbReference type="PROSITE" id="PS50234">
    <property type="entry name" value="VWFA"/>
    <property type="match status" value="1"/>
</dbReference>
<dbReference type="InterPro" id="IPR036465">
    <property type="entry name" value="vWFA_dom_sf"/>
</dbReference>
<evidence type="ECO:0000313" key="4">
    <source>
        <dbReference type="Proteomes" id="UP000676456"/>
    </source>
</evidence>
<accession>A0A942URS7</accession>
<dbReference type="PROSITE" id="PS51257">
    <property type="entry name" value="PROKAR_LIPOPROTEIN"/>
    <property type="match status" value="1"/>
</dbReference>
<evidence type="ECO:0000313" key="3">
    <source>
        <dbReference type="EMBL" id="MBS4224992.1"/>
    </source>
</evidence>
<dbReference type="AlphaFoldDB" id="A0A942URS7"/>
<sequence>MKFRSLILWIVLSIVLTACGDKAANEKKLVPDQPITIDKTIEEENEQAEETVSDSTEEEIEVAPLPQTLSELAALPPGYVDYLGILRPEEQKQIDELTKDLPDISEEPSELQLDAYYNDLLAIFQQDFQGPEDLIAQLKFQTIGDPDIDDPRKQFKENLNVLVLLDASGSMRADLGGQTQMDAAKKAITNFMKGLPKDANVGLRIYGHKGTGSNSDKELSCSSSELVYPLAPYDQSAFQSSLDKTQPAGWTPIQLALNEAQKDLAPFKGEANTNIVYLVSDGISTCDDDPVGAAKSLYNSDITPIVNVIGFNIDHEGQKQLKEVAKATEGTYQDVQNAESLQKELDQASEIAKKWADWKKDKSTRLEIDRLKNWNDIWDYDARQFRKWVDERQQVGFAMQYLYQTRELMSSESYDYLQQKNRDYHEWIEAEYTKLKQDLYEMNDKKIDEAIQMLEEKYTENAPE</sequence>
<feature type="chain" id="PRO_5037648475" evidence="1">
    <location>
        <begin position="24"/>
        <end position="464"/>
    </location>
</feature>
<evidence type="ECO:0000256" key="1">
    <source>
        <dbReference type="SAM" id="SignalP"/>
    </source>
</evidence>
<reference evidence="3 4" key="1">
    <citation type="submission" date="2021-05" db="EMBL/GenBank/DDBJ databases">
        <title>Novel Bacillus species.</title>
        <authorList>
            <person name="Liu G."/>
        </authorList>
    </citation>
    <scope>NUCLEOTIDE SEQUENCE [LARGE SCALE GENOMIC DNA]</scope>
    <source>
        <strain evidence="3 4">FJAT-49682</strain>
    </source>
</reference>
<dbReference type="InterPro" id="IPR002035">
    <property type="entry name" value="VWF_A"/>
</dbReference>
<dbReference type="RefSeq" id="WP_213100051.1">
    <property type="nucleotide sequence ID" value="NZ_JAGYPK010000006.1"/>
</dbReference>
<feature type="domain" description="VWFA" evidence="2">
    <location>
        <begin position="160"/>
        <end position="348"/>
    </location>
</feature>
<name>A0A942URS7_9BACI</name>
<dbReference type="Gene3D" id="3.40.50.410">
    <property type="entry name" value="von Willebrand factor, type A domain"/>
    <property type="match status" value="1"/>
</dbReference>
<protein>
    <submittedName>
        <fullName evidence="3">VWA domain-containing protein</fullName>
    </submittedName>
</protein>